<sequence>MTLKKRIVRIGDKGMNIFQSNLEKTVKAINYLVKKKVRITVEKIRQFHDIKSSNRSKVNFIWRGLAYLNNQNVLKCISKNSPKIYELTPQGKEYIENFDLKIE</sequence>
<proteinExistence type="predicted"/>
<reference evidence="1" key="1">
    <citation type="journal article" date="2015" name="Nature">
        <title>Complex archaea that bridge the gap between prokaryotes and eukaryotes.</title>
        <authorList>
            <person name="Spang A."/>
            <person name="Saw J.H."/>
            <person name="Jorgensen S.L."/>
            <person name="Zaremba-Niedzwiedzka K."/>
            <person name="Martijn J."/>
            <person name="Lind A.E."/>
            <person name="van Eijk R."/>
            <person name="Schleper C."/>
            <person name="Guy L."/>
            <person name="Ettema T.J."/>
        </authorList>
    </citation>
    <scope>NUCLEOTIDE SEQUENCE</scope>
</reference>
<dbReference type="AlphaFoldDB" id="A0A0F9DB63"/>
<organism evidence="1">
    <name type="scientific">marine sediment metagenome</name>
    <dbReference type="NCBI Taxonomy" id="412755"/>
    <lineage>
        <taxon>unclassified sequences</taxon>
        <taxon>metagenomes</taxon>
        <taxon>ecological metagenomes</taxon>
    </lineage>
</organism>
<comment type="caution">
    <text evidence="1">The sequence shown here is derived from an EMBL/GenBank/DDBJ whole genome shotgun (WGS) entry which is preliminary data.</text>
</comment>
<accession>A0A0F9DB63</accession>
<evidence type="ECO:0000313" key="1">
    <source>
        <dbReference type="EMBL" id="KKL58948.1"/>
    </source>
</evidence>
<dbReference type="EMBL" id="LAZR01029649">
    <property type="protein sequence ID" value="KKL58948.1"/>
    <property type="molecule type" value="Genomic_DNA"/>
</dbReference>
<name>A0A0F9DB63_9ZZZZ</name>
<protein>
    <recommendedName>
        <fullName evidence="2">ArnR1-like winged helix-turn-helix domain-containing protein</fullName>
    </recommendedName>
</protein>
<gene>
    <name evidence="1" type="ORF">LCGC14_2220250</name>
</gene>
<evidence type="ECO:0008006" key="2">
    <source>
        <dbReference type="Google" id="ProtNLM"/>
    </source>
</evidence>